<proteinExistence type="predicted"/>
<evidence type="ECO:0000313" key="5">
    <source>
        <dbReference type="Proteomes" id="UP001500483"/>
    </source>
</evidence>
<dbReference type="Pfam" id="PF07591">
    <property type="entry name" value="PT-HINT"/>
    <property type="match status" value="1"/>
</dbReference>
<feature type="domain" description="Hint" evidence="3">
    <location>
        <begin position="334"/>
        <end position="435"/>
    </location>
</feature>
<dbReference type="InterPro" id="IPR032722">
    <property type="entry name" value="Deaminase_XOO_2897"/>
</dbReference>
<evidence type="ECO:0000259" key="3">
    <source>
        <dbReference type="SMART" id="SM00306"/>
    </source>
</evidence>
<evidence type="ECO:0000256" key="2">
    <source>
        <dbReference type="SAM" id="MobiDB-lite"/>
    </source>
</evidence>
<dbReference type="Proteomes" id="UP001500483">
    <property type="component" value="Unassembled WGS sequence"/>
</dbReference>
<dbReference type="InterPro" id="IPR003587">
    <property type="entry name" value="Hint_dom_N"/>
</dbReference>
<dbReference type="PROSITE" id="PS50818">
    <property type="entry name" value="INTEIN_C_TER"/>
    <property type="match status" value="1"/>
</dbReference>
<comment type="caution">
    <text evidence="4">The sequence shown here is derived from an EMBL/GenBank/DDBJ whole genome shotgun (WGS) entry which is preliminary data.</text>
</comment>
<keyword evidence="5" id="KW-1185">Reference proteome</keyword>
<accession>A0ABP6RQ15</accession>
<evidence type="ECO:0000256" key="1">
    <source>
        <dbReference type="SAM" id="Coils"/>
    </source>
</evidence>
<keyword evidence="1" id="KW-0175">Coiled coil</keyword>
<feature type="region of interest" description="Disordered" evidence="2">
    <location>
        <begin position="185"/>
        <end position="220"/>
    </location>
</feature>
<evidence type="ECO:0000313" key="4">
    <source>
        <dbReference type="EMBL" id="GAA3356609.1"/>
    </source>
</evidence>
<dbReference type="SUPFAM" id="SSF51294">
    <property type="entry name" value="Hedgehog/intein (Hint) domain"/>
    <property type="match status" value="1"/>
</dbReference>
<dbReference type="SMART" id="SM00306">
    <property type="entry name" value="HintN"/>
    <property type="match status" value="1"/>
</dbReference>
<gene>
    <name evidence="4" type="ORF">GCM10020366_21320</name>
</gene>
<dbReference type="NCBIfam" id="TIGR01443">
    <property type="entry name" value="intein_Cterm"/>
    <property type="match status" value="1"/>
</dbReference>
<organism evidence="4 5">
    <name type="scientific">Saccharopolyspora gregorii</name>
    <dbReference type="NCBI Taxonomy" id="33914"/>
    <lineage>
        <taxon>Bacteria</taxon>
        <taxon>Bacillati</taxon>
        <taxon>Actinomycetota</taxon>
        <taxon>Actinomycetes</taxon>
        <taxon>Pseudonocardiales</taxon>
        <taxon>Pseudonocardiaceae</taxon>
        <taxon>Saccharopolyspora</taxon>
    </lineage>
</organism>
<reference evidence="5" key="1">
    <citation type="journal article" date="2019" name="Int. J. Syst. Evol. Microbiol.">
        <title>The Global Catalogue of Microorganisms (GCM) 10K type strain sequencing project: providing services to taxonomists for standard genome sequencing and annotation.</title>
        <authorList>
            <consortium name="The Broad Institute Genomics Platform"/>
            <consortium name="The Broad Institute Genome Sequencing Center for Infectious Disease"/>
            <person name="Wu L."/>
            <person name="Ma J."/>
        </authorList>
    </citation>
    <scope>NUCLEOTIDE SEQUENCE [LARGE SCALE GENOMIC DNA]</scope>
    <source>
        <strain evidence="5">JCM 9687</strain>
    </source>
</reference>
<dbReference type="InterPro" id="IPR030934">
    <property type="entry name" value="Intein_C"/>
</dbReference>
<dbReference type="CDD" id="cd00081">
    <property type="entry name" value="Hint"/>
    <property type="match status" value="1"/>
</dbReference>
<dbReference type="EMBL" id="BAAAYK010000038">
    <property type="protein sequence ID" value="GAA3356609.1"/>
    <property type="molecule type" value="Genomic_DNA"/>
</dbReference>
<protein>
    <recommendedName>
        <fullName evidence="3">Hint domain-containing protein</fullName>
    </recommendedName>
</protein>
<sequence>MIRVVLAWVVTFLLVVEASPAALARTGQAAPGGGAERVVEQIAAVDQRLAALPARQSALAAQETALDARANSYNQRSKDVLARLDAVSAQIDQHNAVVRGYPNGAPLSVADSMNARAASLNSQLAALKSQAGSIATEGDAIQSARTRLEAQQKRLAEERGSLAAQRRELLGGLAAALITAIEAPPTTVPQAAGGDPARPSSAGSPREPAPGGDRTSRRSAVDALDDYARTRRAEVDARPITATLSPQSVARTTGDEAVSLPLRHTFDGLVRKPGGTYKGLTVAAPGRPVPEAQKSFERAVEHGGAVAERDGRPITVDEVEQVPAGAADDECPTRNSFAPGTRVLLADGRSRAIEQLEAGDLVLAADPASGRDAVEPVSRLITGFGVKRLNRLTIAAGSGRGTLTATAEHPFWDPVGRTWVRADELGAATSLATPRGFEPVRVVGNEPVRAVGTVYNLAIAGTHTFYALAGKTPVLVHNSGCGPIPLGGSDLAQMAKRHRAENSVSPGSNIAVFEYETGAGPGYLTTKNRPGRHSEGIIDDYIRKSGIDPASVTRIYSERVPCSMRGFDCAIVVGKYPRAEVSFSLSGTRRQNFADLERFMRDG</sequence>
<dbReference type="Pfam" id="PF14440">
    <property type="entry name" value="XOO_2897-deam"/>
    <property type="match status" value="1"/>
</dbReference>
<dbReference type="InterPro" id="IPR036844">
    <property type="entry name" value="Hint_dom_sf"/>
</dbReference>
<dbReference type="RefSeq" id="WP_344925900.1">
    <property type="nucleotide sequence ID" value="NZ_BAAAYK010000038.1"/>
</dbReference>
<feature type="coiled-coil region" evidence="1">
    <location>
        <begin position="110"/>
        <end position="168"/>
    </location>
</feature>
<dbReference type="Gene3D" id="2.170.16.10">
    <property type="entry name" value="Hedgehog/Intein (Hint) domain"/>
    <property type="match status" value="1"/>
</dbReference>
<name>A0ABP6RQ15_9PSEU</name>